<protein>
    <submittedName>
        <fullName evidence="1">Uncharacterized protein</fullName>
    </submittedName>
</protein>
<organism evidence="1 2">
    <name type="scientific">Gymnopus androsaceus JB14</name>
    <dbReference type="NCBI Taxonomy" id="1447944"/>
    <lineage>
        <taxon>Eukaryota</taxon>
        <taxon>Fungi</taxon>
        <taxon>Dikarya</taxon>
        <taxon>Basidiomycota</taxon>
        <taxon>Agaricomycotina</taxon>
        <taxon>Agaricomycetes</taxon>
        <taxon>Agaricomycetidae</taxon>
        <taxon>Agaricales</taxon>
        <taxon>Marasmiineae</taxon>
        <taxon>Omphalotaceae</taxon>
        <taxon>Gymnopus</taxon>
    </lineage>
</organism>
<sequence>MFTSLGLDTLVIDGSPDAFQPLSIGGAPPRDGYALEGWVSSARFYYTVIYKNRTLIRKQFVAYRDMYLLKCFLSPLHLWCIIRRWGWCLSGFLKKDVSSFLNADGIAKDGSANLDMSTALLNYSSAYSNAISLLNDPQNYDIKQVITTNLYNIWSSETNSHGFESEIVYLFDWCLSDIFHRPSGRISAVIFLNRHSAVKVGVLLLTIFDSLLLFASLFALPTIRGIFLGSPAFGRAVTVLMVQLSRTNLPQSQSSIRDRGKELFNGAFKLKIPVSLTELVMF</sequence>
<gene>
    <name evidence="1" type="ORF">BT96DRAFT_1081391</name>
</gene>
<dbReference type="EMBL" id="ML769426">
    <property type="protein sequence ID" value="KAE9403356.1"/>
    <property type="molecule type" value="Genomic_DNA"/>
</dbReference>
<name>A0A6A4HYR3_9AGAR</name>
<accession>A0A6A4HYR3</accession>
<evidence type="ECO:0000313" key="1">
    <source>
        <dbReference type="EMBL" id="KAE9403356.1"/>
    </source>
</evidence>
<keyword evidence="2" id="KW-1185">Reference proteome</keyword>
<evidence type="ECO:0000313" key="2">
    <source>
        <dbReference type="Proteomes" id="UP000799118"/>
    </source>
</evidence>
<dbReference type="Proteomes" id="UP000799118">
    <property type="component" value="Unassembled WGS sequence"/>
</dbReference>
<dbReference type="OrthoDB" id="2923771at2759"/>
<proteinExistence type="predicted"/>
<reference evidence="1" key="1">
    <citation type="journal article" date="2019" name="Environ. Microbiol.">
        <title>Fungal ecological strategies reflected in gene transcription - a case study of two litter decomposers.</title>
        <authorList>
            <person name="Barbi F."/>
            <person name="Kohler A."/>
            <person name="Barry K."/>
            <person name="Baskaran P."/>
            <person name="Daum C."/>
            <person name="Fauchery L."/>
            <person name="Ihrmark K."/>
            <person name="Kuo A."/>
            <person name="LaButti K."/>
            <person name="Lipzen A."/>
            <person name="Morin E."/>
            <person name="Grigoriev I.V."/>
            <person name="Henrissat B."/>
            <person name="Lindahl B."/>
            <person name="Martin F."/>
        </authorList>
    </citation>
    <scope>NUCLEOTIDE SEQUENCE</scope>
    <source>
        <strain evidence="1">JB14</strain>
    </source>
</reference>
<dbReference type="AlphaFoldDB" id="A0A6A4HYR3"/>